<evidence type="ECO:0008006" key="4">
    <source>
        <dbReference type="Google" id="ProtNLM"/>
    </source>
</evidence>
<accession>A0ABR4QQZ9</accession>
<dbReference type="EMBL" id="JAKROA010000001">
    <property type="protein sequence ID" value="KAL5111988.1"/>
    <property type="molecule type" value="Genomic_DNA"/>
</dbReference>
<reference evidence="2 3" key="1">
    <citation type="journal article" date="2022" name="Front. Cell. Infect. Microbiol.">
        <title>The Genomes of Two Strains of Taenia crassiceps the Animal Model for the Study of Human Cysticercosis.</title>
        <authorList>
            <person name="Bobes R.J."/>
            <person name="Estrada K."/>
            <person name="Rios-Valencia D.G."/>
            <person name="Calderon-Gallegos A."/>
            <person name="de la Torre P."/>
            <person name="Carrero J.C."/>
            <person name="Sanchez-Flores A."/>
            <person name="Laclette J.P."/>
        </authorList>
    </citation>
    <scope>NUCLEOTIDE SEQUENCE [LARGE SCALE GENOMIC DNA]</scope>
    <source>
        <strain evidence="2">WFUcys</strain>
    </source>
</reference>
<evidence type="ECO:0000256" key="1">
    <source>
        <dbReference type="SAM" id="MobiDB-lite"/>
    </source>
</evidence>
<proteinExistence type="predicted"/>
<feature type="region of interest" description="Disordered" evidence="1">
    <location>
        <begin position="1"/>
        <end position="28"/>
    </location>
</feature>
<feature type="compositionally biased region" description="Low complexity" evidence="1">
    <location>
        <begin position="318"/>
        <end position="331"/>
    </location>
</feature>
<protein>
    <recommendedName>
        <fullName evidence="4">DUF5734 domain-containing protein</fullName>
    </recommendedName>
</protein>
<feature type="compositionally biased region" description="Acidic residues" evidence="1">
    <location>
        <begin position="422"/>
        <end position="433"/>
    </location>
</feature>
<dbReference type="Proteomes" id="UP001651158">
    <property type="component" value="Unassembled WGS sequence"/>
</dbReference>
<feature type="region of interest" description="Disordered" evidence="1">
    <location>
        <begin position="416"/>
        <end position="450"/>
    </location>
</feature>
<name>A0ABR4QQZ9_9CEST</name>
<evidence type="ECO:0000313" key="2">
    <source>
        <dbReference type="EMBL" id="KAL5111988.1"/>
    </source>
</evidence>
<gene>
    <name evidence="2" type="ORF">TcWFU_004552</name>
</gene>
<feature type="compositionally biased region" description="Polar residues" evidence="1">
    <location>
        <begin position="231"/>
        <end position="242"/>
    </location>
</feature>
<feature type="compositionally biased region" description="Polar residues" evidence="1">
    <location>
        <begin position="437"/>
        <end position="446"/>
    </location>
</feature>
<feature type="region of interest" description="Disordered" evidence="1">
    <location>
        <begin position="231"/>
        <end position="259"/>
    </location>
</feature>
<feature type="compositionally biased region" description="Basic residues" evidence="1">
    <location>
        <begin position="298"/>
        <end position="312"/>
    </location>
</feature>
<feature type="region of interest" description="Disordered" evidence="1">
    <location>
        <begin position="280"/>
        <end position="379"/>
    </location>
</feature>
<comment type="caution">
    <text evidence="2">The sequence shown here is derived from an EMBL/GenBank/DDBJ whole genome shotgun (WGS) entry which is preliminary data.</text>
</comment>
<keyword evidence="3" id="KW-1185">Reference proteome</keyword>
<feature type="compositionally biased region" description="Basic residues" evidence="1">
    <location>
        <begin position="243"/>
        <end position="253"/>
    </location>
</feature>
<evidence type="ECO:0000313" key="3">
    <source>
        <dbReference type="Proteomes" id="UP001651158"/>
    </source>
</evidence>
<feature type="compositionally biased region" description="Basic and acidic residues" evidence="1">
    <location>
        <begin position="1"/>
        <end position="12"/>
    </location>
</feature>
<organism evidence="2 3">
    <name type="scientific">Taenia crassiceps</name>
    <dbReference type="NCBI Taxonomy" id="6207"/>
    <lineage>
        <taxon>Eukaryota</taxon>
        <taxon>Metazoa</taxon>
        <taxon>Spiralia</taxon>
        <taxon>Lophotrochozoa</taxon>
        <taxon>Platyhelminthes</taxon>
        <taxon>Cestoda</taxon>
        <taxon>Eucestoda</taxon>
        <taxon>Cyclophyllidea</taxon>
        <taxon>Taeniidae</taxon>
        <taxon>Taenia</taxon>
    </lineage>
</organism>
<sequence>MPRSHKSDEKASRKGKGRRSGSQMNKSYEFRTEVTIVNRGKVPKGTSFSSKEVDQYSFPSRMSDKARKLSEAKVFSKRIVFKEKVIQNSRNKKVLEYDSIKLLEQLSSDCRIVFVNYENPKNGYFLVLGLSDANQATRFISLVKEDNSDAEIRWADTDTFIDDQKRVSDKVPESVISETTAPTTYCDHDHTYRRNSSPCISSRSESYRDRPWTATSSYICADPNFDDGTVYSSGTPDTFNSQRNKHRRRPRRRSSYDSLDLSSNVGLHLDADGLKSQYYYVGPSDEEDSSSENVYREKPKHKKSQQHKHRHYTLGDEVSVSMTPSSISSTVDYNSYDGLNTVKEGSMKRPPTKKSGPTRKSSSRPKSRQLPLSEAERNKGSWHSDVLFLTPTKNGGVKVSADGPVMLYTATRANVNRNDSSSSDEDSTSDMDGDFYSSDSTPTLENSVRDSMHLDLEANYANRHR</sequence>